<dbReference type="Pfam" id="PF00400">
    <property type="entry name" value="WD40"/>
    <property type="match status" value="1"/>
</dbReference>
<dbReference type="GeneID" id="9621322"/>
<dbReference type="InterPro" id="IPR045151">
    <property type="entry name" value="DCAF8"/>
</dbReference>
<feature type="region of interest" description="Disordered" evidence="5">
    <location>
        <begin position="890"/>
        <end position="921"/>
    </location>
</feature>
<dbReference type="PANTHER" id="PTHR15574">
    <property type="entry name" value="WD REPEAT DOMAIN-CONTAINING FAMILY"/>
    <property type="match status" value="1"/>
</dbReference>
<sequence>MPVAPAGMHRLLLARERGVAGSQDALAFKRSLHFPVHYASKLSVEHTYEGHNGCVNRLGWNADGSLLVSGSDDRRAIIWHYPDVDRPPLALSTEHRLNIFGVQFLPCTGDRRIVTGAMDNTVQLHDMEASPMSAAAAARAVGRQGAAGSRAGDHVLRRRVAAANVRLVVPRTKVYLSHRDRVKDVKVEPMNPHNFWSCGEDGVVRQFDTRLPNQDSFESPTVLLQVYGKREVVQVKSLDINKAHPHLVAVAGSDVYIRLYDRRKLSTCTWKGGADTAALMRLAPPHLPLGAATRPTRAHATYVSFSNRGDKVVTSYHADHAYCFDITSAGDLAARFPQPPAPAPGPSSASIPISTPIPAHASSRPLPGRLFMRGGGRGGCWGGGGGGGGGGVLAASWGAMPKEEDQDAEEEEKTAAFGRSGGAAGEALLERGWAGDAALALRDCDTATSLDESYSRAFLGRIQALQVLQQYQNKLSHLTKQLRSAVEERRKWFLARRQQQQRRRRQRAAARALTRTPRRTTAAARTFPPPPPPQARQDSEPQPATADAADNPAATAAAANRIPVQRRAGVWKNRVGGRGGGDDETADGGLEDVCLADAEGGAAAEDCMVTEGTEATEAAEATEATERTERTEATERTERTEATGVVDGTRIGSMDDDGGDDDDDDDDPSDDDEGEDEVAAADTARGLLDSRSDIEYDSDSDCGGQRYGSSQVDLTATATASVRHMPGGAWYGSAGGRRMLQRYVGQCNVQTDIKEVNFIGCDDRVVAAGSDCGRVFLYDADTGAVLRALAADEDVANCVQCHPTLPVLATSGIENVIRLWSPRDAPPAAEAVPELEQELRSVVDGNQERMNEGPSVFRPSALQDALQENPQLLHLFLNQLYGNFAAARRGGPAGQTGSGGSGGGGDGQGTGMGGGNEGEGDERPFIVARRVCRVQYSGQSVPGRLPGGLILEGSHQQLPALPHRTAPAAAVLVVAVH</sequence>
<protein>
    <submittedName>
        <fullName evidence="6">Uncharacterized protein</fullName>
    </submittedName>
</protein>
<dbReference type="GO" id="GO:0045717">
    <property type="term" value="P:negative regulation of fatty acid biosynthetic process"/>
    <property type="evidence" value="ECO:0007669"/>
    <property type="project" value="TreeGrafter"/>
</dbReference>
<keyword evidence="2" id="KW-0677">Repeat</keyword>
<dbReference type="OrthoDB" id="4869960at2759"/>
<keyword evidence="1 3" id="KW-0853">WD repeat</keyword>
<feature type="region of interest" description="Disordered" evidence="5">
    <location>
        <begin position="614"/>
        <end position="708"/>
    </location>
</feature>
<dbReference type="PANTHER" id="PTHR15574:SF40">
    <property type="entry name" value="WD AND TETRATRICOPEPTIDE REPEATS PROTEIN 1"/>
    <property type="match status" value="1"/>
</dbReference>
<dbReference type="InterPro" id="IPR001680">
    <property type="entry name" value="WD40_rpt"/>
</dbReference>
<feature type="compositionally biased region" description="Basic and acidic residues" evidence="5">
    <location>
        <begin position="624"/>
        <end position="641"/>
    </location>
</feature>
<dbReference type="STRING" id="3068.D8ULE1"/>
<evidence type="ECO:0000313" key="7">
    <source>
        <dbReference type="Proteomes" id="UP000001058"/>
    </source>
</evidence>
<evidence type="ECO:0000256" key="4">
    <source>
        <dbReference type="SAM" id="Coils"/>
    </source>
</evidence>
<reference evidence="6 7" key="1">
    <citation type="journal article" date="2010" name="Science">
        <title>Genomic analysis of organismal complexity in the multicellular green alga Volvox carteri.</title>
        <authorList>
            <person name="Prochnik S.E."/>
            <person name="Umen J."/>
            <person name="Nedelcu A.M."/>
            <person name="Hallmann A."/>
            <person name="Miller S.M."/>
            <person name="Nishii I."/>
            <person name="Ferris P."/>
            <person name="Kuo A."/>
            <person name="Mitros T."/>
            <person name="Fritz-Laylin L.K."/>
            <person name="Hellsten U."/>
            <person name="Chapman J."/>
            <person name="Simakov O."/>
            <person name="Rensing S.A."/>
            <person name="Terry A."/>
            <person name="Pangilinan J."/>
            <person name="Kapitonov V."/>
            <person name="Jurka J."/>
            <person name="Salamov A."/>
            <person name="Shapiro H."/>
            <person name="Schmutz J."/>
            <person name="Grimwood J."/>
            <person name="Lindquist E."/>
            <person name="Lucas S."/>
            <person name="Grigoriev I.V."/>
            <person name="Schmitt R."/>
            <person name="Kirk D."/>
            <person name="Rokhsar D.S."/>
        </authorList>
    </citation>
    <scope>NUCLEOTIDE SEQUENCE [LARGE SCALE GENOMIC DNA]</scope>
    <source>
        <strain evidence="7">f. Nagariensis / Eve</strain>
    </source>
</reference>
<organism evidence="7">
    <name type="scientific">Volvox carteri f. nagariensis</name>
    <dbReference type="NCBI Taxonomy" id="3068"/>
    <lineage>
        <taxon>Eukaryota</taxon>
        <taxon>Viridiplantae</taxon>
        <taxon>Chlorophyta</taxon>
        <taxon>core chlorophytes</taxon>
        <taxon>Chlorophyceae</taxon>
        <taxon>CS clade</taxon>
        <taxon>Chlamydomonadales</taxon>
        <taxon>Volvocaceae</taxon>
        <taxon>Volvox</taxon>
    </lineage>
</organism>
<dbReference type="SUPFAM" id="SSF50978">
    <property type="entry name" value="WD40 repeat-like"/>
    <property type="match status" value="1"/>
</dbReference>
<dbReference type="PROSITE" id="PS50294">
    <property type="entry name" value="WD_REPEATS_REGION"/>
    <property type="match status" value="1"/>
</dbReference>
<keyword evidence="7" id="KW-1185">Reference proteome</keyword>
<dbReference type="FunCoup" id="D8ULE1">
    <property type="interactions" value="1565"/>
</dbReference>
<dbReference type="InterPro" id="IPR011990">
    <property type="entry name" value="TPR-like_helical_dom_sf"/>
</dbReference>
<feature type="compositionally biased region" description="Low complexity" evidence="5">
    <location>
        <begin position="509"/>
        <end position="526"/>
    </location>
</feature>
<evidence type="ECO:0000256" key="2">
    <source>
        <dbReference type="ARBA" id="ARBA00022737"/>
    </source>
</evidence>
<evidence type="ECO:0000256" key="5">
    <source>
        <dbReference type="SAM" id="MobiDB-lite"/>
    </source>
</evidence>
<accession>D8ULE1</accession>
<dbReference type="InterPro" id="IPR036322">
    <property type="entry name" value="WD40_repeat_dom_sf"/>
</dbReference>
<feature type="region of interest" description="Disordered" evidence="5">
    <location>
        <begin position="497"/>
        <end position="562"/>
    </location>
</feature>
<dbReference type="AlphaFoldDB" id="D8ULE1"/>
<dbReference type="GO" id="GO:0005737">
    <property type="term" value="C:cytoplasm"/>
    <property type="evidence" value="ECO:0007669"/>
    <property type="project" value="TreeGrafter"/>
</dbReference>
<dbReference type="Gene3D" id="1.25.40.10">
    <property type="entry name" value="Tetratricopeptide repeat domain"/>
    <property type="match status" value="1"/>
</dbReference>
<feature type="compositionally biased region" description="Low complexity" evidence="5">
    <location>
        <begin position="543"/>
        <end position="560"/>
    </location>
</feature>
<feature type="coiled-coil region" evidence="4">
    <location>
        <begin position="461"/>
        <end position="488"/>
    </location>
</feature>
<feature type="repeat" description="WD" evidence="3">
    <location>
        <begin position="48"/>
        <end position="79"/>
    </location>
</feature>
<name>D8ULE1_VOLCA</name>
<dbReference type="PROSITE" id="PS50082">
    <property type="entry name" value="WD_REPEATS_2"/>
    <property type="match status" value="1"/>
</dbReference>
<feature type="compositionally biased region" description="Gly residues" evidence="5">
    <location>
        <begin position="891"/>
        <end position="917"/>
    </location>
</feature>
<dbReference type="Proteomes" id="UP000001058">
    <property type="component" value="Unassembled WGS sequence"/>
</dbReference>
<gene>
    <name evidence="6" type="ORF">VOLCADRAFT_100946</name>
</gene>
<dbReference type="InParanoid" id="D8ULE1"/>
<feature type="compositionally biased region" description="Basic residues" evidence="5">
    <location>
        <begin position="499"/>
        <end position="508"/>
    </location>
</feature>
<evidence type="ECO:0000256" key="3">
    <source>
        <dbReference type="PROSITE-ProRule" id="PRU00221"/>
    </source>
</evidence>
<dbReference type="eggNOG" id="KOG1310">
    <property type="taxonomic scope" value="Eukaryota"/>
</dbReference>
<proteinExistence type="predicted"/>
<feature type="compositionally biased region" description="Acidic residues" evidence="5">
    <location>
        <begin position="654"/>
        <end position="679"/>
    </location>
</feature>
<dbReference type="RefSeq" id="XP_002959476.1">
    <property type="nucleotide sequence ID" value="XM_002959430.1"/>
</dbReference>
<dbReference type="InterPro" id="IPR015943">
    <property type="entry name" value="WD40/YVTN_repeat-like_dom_sf"/>
</dbReference>
<dbReference type="Gene3D" id="2.130.10.10">
    <property type="entry name" value="YVTN repeat-like/Quinoprotein amine dehydrogenase"/>
    <property type="match status" value="3"/>
</dbReference>
<keyword evidence="4" id="KW-0175">Coiled coil</keyword>
<evidence type="ECO:0000313" key="6">
    <source>
        <dbReference type="EMBL" id="EFJ39457.1"/>
    </source>
</evidence>
<evidence type="ECO:0000256" key="1">
    <source>
        <dbReference type="ARBA" id="ARBA00022574"/>
    </source>
</evidence>
<dbReference type="KEGG" id="vcn:VOLCADRAFT_100946"/>
<dbReference type="EMBL" id="GL378557">
    <property type="protein sequence ID" value="EFJ39457.1"/>
    <property type="molecule type" value="Genomic_DNA"/>
</dbReference>
<dbReference type="GO" id="GO:0080008">
    <property type="term" value="C:Cul4-RING E3 ubiquitin ligase complex"/>
    <property type="evidence" value="ECO:0007669"/>
    <property type="project" value="TreeGrafter"/>
</dbReference>
<dbReference type="SMART" id="SM00320">
    <property type="entry name" value="WD40"/>
    <property type="match status" value="6"/>
</dbReference>